<keyword evidence="8 13" id="KW-0547">Nucleotide-binding</keyword>
<dbReference type="EMBL" id="JABRWO010000009">
    <property type="protein sequence ID" value="MBA2116264.1"/>
    <property type="molecule type" value="Genomic_DNA"/>
</dbReference>
<proteinExistence type="inferred from homology"/>
<name>A0A7V8V792_9BACT</name>
<evidence type="ECO:0000256" key="1">
    <source>
        <dbReference type="ARBA" id="ARBA00002274"/>
    </source>
</evidence>
<evidence type="ECO:0000256" key="13">
    <source>
        <dbReference type="HAMAP-Rule" id="MF_00409"/>
    </source>
</evidence>
<dbReference type="RefSeq" id="WP_207397675.1">
    <property type="nucleotide sequence ID" value="NZ_JABRWO010000009.1"/>
</dbReference>
<dbReference type="GO" id="GO:0009029">
    <property type="term" value="F:lipid-A 4'-kinase activity"/>
    <property type="evidence" value="ECO:0007669"/>
    <property type="project" value="UniProtKB-UniRule"/>
</dbReference>
<organism evidence="15 16">
    <name type="scientific">Bremerella alba</name>
    <dbReference type="NCBI Taxonomy" id="980252"/>
    <lineage>
        <taxon>Bacteria</taxon>
        <taxon>Pseudomonadati</taxon>
        <taxon>Planctomycetota</taxon>
        <taxon>Planctomycetia</taxon>
        <taxon>Pirellulales</taxon>
        <taxon>Pirellulaceae</taxon>
        <taxon>Bremerella</taxon>
    </lineage>
</organism>
<dbReference type="GO" id="GO:0009245">
    <property type="term" value="P:lipid A biosynthetic process"/>
    <property type="evidence" value="ECO:0007669"/>
    <property type="project" value="UniProtKB-UniRule"/>
</dbReference>
<dbReference type="PANTHER" id="PTHR42724:SF1">
    <property type="entry name" value="TETRAACYLDISACCHARIDE 4'-KINASE, MITOCHONDRIAL-RELATED"/>
    <property type="match status" value="1"/>
</dbReference>
<dbReference type="SUPFAM" id="SSF52540">
    <property type="entry name" value="P-loop containing nucleoside triphosphate hydrolases"/>
    <property type="match status" value="2"/>
</dbReference>
<keyword evidence="14" id="KW-0472">Membrane</keyword>
<keyword evidence="9 13" id="KW-0418">Kinase</keyword>
<comment type="function">
    <text evidence="1 13">Transfers the gamma-phosphate of ATP to the 4'-position of a tetraacyldisaccharide 1-phosphate intermediate (termed DS-1-P) to form tetraacyldisaccharide 1,4'-bis-phosphate (lipid IVA).</text>
</comment>
<evidence type="ECO:0000313" key="16">
    <source>
        <dbReference type="Proteomes" id="UP000551616"/>
    </source>
</evidence>
<keyword evidence="6 13" id="KW-0441">Lipid A biosynthesis</keyword>
<dbReference type="NCBIfam" id="TIGR00682">
    <property type="entry name" value="lpxK"/>
    <property type="match status" value="1"/>
</dbReference>
<evidence type="ECO:0000313" key="15">
    <source>
        <dbReference type="EMBL" id="MBA2116264.1"/>
    </source>
</evidence>
<feature type="binding site" evidence="13">
    <location>
        <begin position="66"/>
        <end position="73"/>
    </location>
    <ligand>
        <name>ATP</name>
        <dbReference type="ChEBI" id="CHEBI:30616"/>
    </ligand>
</feature>
<accession>A0A7V8V792</accession>
<dbReference type="PANTHER" id="PTHR42724">
    <property type="entry name" value="TETRAACYLDISACCHARIDE 4'-KINASE"/>
    <property type="match status" value="1"/>
</dbReference>
<dbReference type="GO" id="GO:0005524">
    <property type="term" value="F:ATP binding"/>
    <property type="evidence" value="ECO:0007669"/>
    <property type="project" value="UniProtKB-UniRule"/>
</dbReference>
<evidence type="ECO:0000256" key="7">
    <source>
        <dbReference type="ARBA" id="ARBA00022679"/>
    </source>
</evidence>
<dbReference type="InterPro" id="IPR027417">
    <property type="entry name" value="P-loop_NTPase"/>
</dbReference>
<evidence type="ECO:0000256" key="3">
    <source>
        <dbReference type="ARBA" id="ARBA00012071"/>
    </source>
</evidence>
<dbReference type="Pfam" id="PF02606">
    <property type="entry name" value="LpxK"/>
    <property type="match status" value="1"/>
</dbReference>
<evidence type="ECO:0000256" key="11">
    <source>
        <dbReference type="ARBA" id="ARBA00023098"/>
    </source>
</evidence>
<evidence type="ECO:0000256" key="5">
    <source>
        <dbReference type="ARBA" id="ARBA00022516"/>
    </source>
</evidence>
<dbReference type="AlphaFoldDB" id="A0A7V8V792"/>
<evidence type="ECO:0000256" key="12">
    <source>
        <dbReference type="ARBA" id="ARBA00029757"/>
    </source>
</evidence>
<comment type="pathway">
    <text evidence="2 13">Glycolipid biosynthesis; lipid IV(A) biosynthesis; lipid IV(A) from (3R)-3-hydroxytetradecanoyl-[acyl-carrier-protein] and UDP-N-acetyl-alpha-D-glucosamine: step 6/6.</text>
</comment>
<keyword evidence="14" id="KW-0812">Transmembrane</keyword>
<comment type="catalytic activity">
    <reaction evidence="13">
        <text>a lipid A disaccharide + ATP = a lipid IVA + ADP + H(+)</text>
        <dbReference type="Rhea" id="RHEA:67840"/>
        <dbReference type="ChEBI" id="CHEBI:15378"/>
        <dbReference type="ChEBI" id="CHEBI:30616"/>
        <dbReference type="ChEBI" id="CHEBI:176343"/>
        <dbReference type="ChEBI" id="CHEBI:176425"/>
        <dbReference type="ChEBI" id="CHEBI:456216"/>
        <dbReference type="EC" id="2.7.1.130"/>
    </reaction>
</comment>
<evidence type="ECO:0000256" key="9">
    <source>
        <dbReference type="ARBA" id="ARBA00022777"/>
    </source>
</evidence>
<protein>
    <recommendedName>
        <fullName evidence="4 13">Tetraacyldisaccharide 4'-kinase</fullName>
        <ecNumber evidence="3 13">2.7.1.130</ecNumber>
    </recommendedName>
    <alternativeName>
        <fullName evidence="12 13">Lipid A 4'-kinase</fullName>
    </alternativeName>
</protein>
<evidence type="ECO:0000256" key="8">
    <source>
        <dbReference type="ARBA" id="ARBA00022741"/>
    </source>
</evidence>
<comment type="caution">
    <text evidence="15">The sequence shown here is derived from an EMBL/GenBank/DDBJ whole genome shotgun (WGS) entry which is preliminary data.</text>
</comment>
<keyword evidence="14" id="KW-1133">Transmembrane helix</keyword>
<evidence type="ECO:0000256" key="14">
    <source>
        <dbReference type="SAM" id="Phobius"/>
    </source>
</evidence>
<dbReference type="EC" id="2.7.1.130" evidence="3 13"/>
<dbReference type="HAMAP" id="MF_00409">
    <property type="entry name" value="LpxK"/>
    <property type="match status" value="1"/>
</dbReference>
<feature type="transmembrane region" description="Helical" evidence="14">
    <location>
        <begin position="21"/>
        <end position="40"/>
    </location>
</feature>
<keyword evidence="10 13" id="KW-0067">ATP-binding</keyword>
<gene>
    <name evidence="13 15" type="primary">lpxK</name>
    <name evidence="15" type="ORF">HOV93_34530</name>
</gene>
<evidence type="ECO:0000256" key="6">
    <source>
        <dbReference type="ARBA" id="ARBA00022556"/>
    </source>
</evidence>
<dbReference type="Proteomes" id="UP000551616">
    <property type="component" value="Unassembled WGS sequence"/>
</dbReference>
<keyword evidence="16" id="KW-1185">Reference proteome</keyword>
<dbReference type="UniPathway" id="UPA00359">
    <property type="reaction ID" value="UER00482"/>
</dbReference>
<sequence length="360" mass="40417">MLTARDFKAIVSGRQKGIGTSMLRGLMWVTSLFYGVGVGIRNRQFDTKVKSGERVDVPVISVGNLTLGGTGKTPMVAWLARWFREQDIRVTLISRGYGAEQGAQNDEAKELEQLLPDVPHLQNPDRVAAAQVAAEELAAQVLLLDDAFQHRRIARDLDIVLIDATEPFGYDYLFPRGTLREPVQSLGRADVIVLTRGDMVSEQDRAAIWERIVKLDHDAVLVEMRHQPSRLLNDSGKSQTIEQLQGKKVLAFCGIGNPSGFRHTLNDAGIDVVELREFDDHHAYQREDIHALEHWTTEHNEVDAVVCTHKDLVKIGLDRFMDKPLWALTIEAQIVDGQAELEERLRELVAKIPADPYADY</sequence>
<dbReference type="InterPro" id="IPR003758">
    <property type="entry name" value="LpxK"/>
</dbReference>
<evidence type="ECO:0000256" key="10">
    <source>
        <dbReference type="ARBA" id="ARBA00022840"/>
    </source>
</evidence>
<comment type="similarity">
    <text evidence="13">Belongs to the LpxK family.</text>
</comment>
<dbReference type="GO" id="GO:0009244">
    <property type="term" value="P:lipopolysaccharide core region biosynthetic process"/>
    <property type="evidence" value="ECO:0007669"/>
    <property type="project" value="TreeGrafter"/>
</dbReference>
<keyword evidence="7 13" id="KW-0808">Transferase</keyword>
<dbReference type="GO" id="GO:0005886">
    <property type="term" value="C:plasma membrane"/>
    <property type="evidence" value="ECO:0007669"/>
    <property type="project" value="TreeGrafter"/>
</dbReference>
<evidence type="ECO:0000256" key="2">
    <source>
        <dbReference type="ARBA" id="ARBA00004870"/>
    </source>
</evidence>
<keyword evidence="5 13" id="KW-0444">Lipid biosynthesis</keyword>
<evidence type="ECO:0000256" key="4">
    <source>
        <dbReference type="ARBA" id="ARBA00016436"/>
    </source>
</evidence>
<keyword evidence="11 13" id="KW-0443">Lipid metabolism</keyword>
<reference evidence="15 16" key="1">
    <citation type="submission" date="2020-05" db="EMBL/GenBank/DDBJ databases">
        <title>Bremerella alba sp. nov., a novel planctomycete isolated from the surface of the macroalga Fucus spiralis.</title>
        <authorList>
            <person name="Godinho O."/>
            <person name="Botelho R."/>
            <person name="Albuquerque L."/>
            <person name="Wiegand S."/>
            <person name="Da Costa M.S."/>
            <person name="Lobo-Da-Cunha A."/>
            <person name="Jogler C."/>
            <person name="Lage O.M."/>
        </authorList>
    </citation>
    <scope>NUCLEOTIDE SEQUENCE [LARGE SCALE GENOMIC DNA]</scope>
    <source>
        <strain evidence="15 16">FF15</strain>
    </source>
</reference>